<accession>A0ACC3CH69</accession>
<gene>
    <name evidence="1" type="ORF">I4F81_012084</name>
</gene>
<name>A0ACC3CH69_PYRYE</name>
<comment type="caution">
    <text evidence="1">The sequence shown here is derived from an EMBL/GenBank/DDBJ whole genome shotgun (WGS) entry which is preliminary data.</text>
</comment>
<keyword evidence="2" id="KW-1185">Reference proteome</keyword>
<reference evidence="1" key="1">
    <citation type="submission" date="2019-11" db="EMBL/GenBank/DDBJ databases">
        <title>Nori genome reveals adaptations in red seaweeds to the harsh intertidal environment.</title>
        <authorList>
            <person name="Wang D."/>
            <person name="Mao Y."/>
        </authorList>
    </citation>
    <scope>NUCLEOTIDE SEQUENCE</scope>
    <source>
        <tissue evidence="1">Gametophyte</tissue>
    </source>
</reference>
<organism evidence="1 2">
    <name type="scientific">Pyropia yezoensis</name>
    <name type="common">Susabi-nori</name>
    <name type="synonym">Porphyra yezoensis</name>
    <dbReference type="NCBI Taxonomy" id="2788"/>
    <lineage>
        <taxon>Eukaryota</taxon>
        <taxon>Rhodophyta</taxon>
        <taxon>Bangiophyceae</taxon>
        <taxon>Bangiales</taxon>
        <taxon>Bangiaceae</taxon>
        <taxon>Pyropia</taxon>
    </lineage>
</organism>
<dbReference type="EMBL" id="CM020620">
    <property type="protein sequence ID" value="KAK1869611.1"/>
    <property type="molecule type" value="Genomic_DNA"/>
</dbReference>
<protein>
    <submittedName>
        <fullName evidence="1">Uncharacterized protein</fullName>
    </submittedName>
</protein>
<sequence length="427" mass="43274">MASFADLSLRDSIGGGSPSAGGGGGSGGGGGGGGRAYPPTHVSIAAAVAGIPKLDRLSKSDPFVVLRTRDADADAAVGWREVGRTDTVWNSHECEMGNPLMLPLAPPPAHPHARSPPRSPPHTVYDRDGSSESLSTHSKVGSLEMPLSDLLSPTGQGAVHVVCTLIPPVGRKAAAPGSAGVIRLAAERVWARPADKISLHMVVRGPWAKWSKPALYLEVARAIAPPVPHTPSSLSSADGGATGVGGSSGGLVARAAAAAAAMGAGAGAGAASALPTNTAEIVTVYRSARLDAVGPHARVQSAQRFHAALVPLEALLGGASGAVPAPSAATLRVSELPDVAVRLALLVRDHHHHMHEMLRPLGHMNTSVRALLDNPSITLVPLAGTSPGAGGFPYGPQDQEWKLGADDVTGEELAVAVDSFLVSSQVK</sequence>
<evidence type="ECO:0000313" key="1">
    <source>
        <dbReference type="EMBL" id="KAK1869611.1"/>
    </source>
</evidence>
<dbReference type="Proteomes" id="UP000798662">
    <property type="component" value="Chromosome 3"/>
</dbReference>
<proteinExistence type="predicted"/>
<evidence type="ECO:0000313" key="2">
    <source>
        <dbReference type="Proteomes" id="UP000798662"/>
    </source>
</evidence>